<dbReference type="InterPro" id="IPR010917">
    <property type="entry name" value="TonB_rcpt_CS"/>
</dbReference>
<keyword evidence="7 18" id="KW-0732">Signal</keyword>
<evidence type="ECO:0000256" key="13">
    <source>
        <dbReference type="ARBA" id="ARBA00023237"/>
    </source>
</evidence>
<keyword evidence="9" id="KW-0406">Ion transport</keyword>
<dbReference type="NCBIfam" id="TIGR01783">
    <property type="entry name" value="TonB-siderophor"/>
    <property type="match status" value="1"/>
</dbReference>
<dbReference type="Proteomes" id="UP000887222">
    <property type="component" value="Unassembled WGS sequence"/>
</dbReference>
<dbReference type="RefSeq" id="WP_220808006.1">
    <property type="nucleotide sequence ID" value="NZ_BPMK01000007.1"/>
</dbReference>
<keyword evidence="11 14" id="KW-0472">Membrane</keyword>
<comment type="caution">
    <text evidence="21">The sequence shown here is derived from an EMBL/GenBank/DDBJ whole genome shotgun (WGS) entry which is preliminary data.</text>
</comment>
<evidence type="ECO:0000256" key="15">
    <source>
        <dbReference type="PROSITE-ProRule" id="PRU10144"/>
    </source>
</evidence>
<evidence type="ECO:0000256" key="16">
    <source>
        <dbReference type="RuleBase" id="RU003357"/>
    </source>
</evidence>
<keyword evidence="10 16" id="KW-0798">TonB box</keyword>
<feature type="region of interest" description="Disordered" evidence="17">
    <location>
        <begin position="269"/>
        <end position="292"/>
    </location>
</feature>
<organism evidence="21 22">
    <name type="scientific">Noviherbaspirillum aridicola</name>
    <dbReference type="NCBI Taxonomy" id="2849687"/>
    <lineage>
        <taxon>Bacteria</taxon>
        <taxon>Pseudomonadati</taxon>
        <taxon>Pseudomonadota</taxon>
        <taxon>Betaproteobacteria</taxon>
        <taxon>Burkholderiales</taxon>
        <taxon>Oxalobacteraceae</taxon>
        <taxon>Noviherbaspirillum</taxon>
    </lineage>
</organism>
<evidence type="ECO:0000256" key="12">
    <source>
        <dbReference type="ARBA" id="ARBA00023170"/>
    </source>
</evidence>
<evidence type="ECO:0000256" key="8">
    <source>
        <dbReference type="ARBA" id="ARBA00023004"/>
    </source>
</evidence>
<accession>A0ABQ4Q4V7</accession>
<sequence>MRNPEFPLSAVAAAVLLACAAAAQAQNPTPPAADETVLQTVTVNASADASQGGLPPPAAGGQVARGSRLGMLGNVSTMDAPFSATAYTQQLIQDQQARSVADVLLNDPTVRVARGFGNYQELYVIRGFPVQSDDMAYNGLYGILPRQYVATELLERVEVLRGANTFLNGAAPGNGGIGGSINLVPKRAPREPLSQVTAGIESGGQRYLATDLARRFGEDQATGIRINAARRDGGTAIDDEERKLNLLSVGVDHRGRNFRLSADVGYQEHKLDQSRPSVDLSPGIRVPRAPDASSNYGQPWIYSDERDVFGTVRGEVDISADITAWAAAGMRRGKEENSLHTPRVLNDAGDTGGFRFDNARRDTVRTGEAGVRAKLRTGDVGHTLAVSASAFDLKERNAFAFGGDIRSNLYDPVDVPPPDVPATGDLSDPRVTRKTRLSSIAVSDTLSFAQDSVLLTLGARHQKLKETGYAAGTGAETGRYDKSAVTPVAGLVYKPMSGLSLYANYAEALTRAPTPAFDSANPNDVFSPSRSKQKEIGAKYDNGSFGAGVALFDVRQPQGVEDAANVFSVSGEQRNRGLELTVYGRAMPGLRLLGGLTLLDAEQKDTGAAGNDGNDVIGAPKYQANLGAEWDIPGVQGLTLTGRVLRTGSQYADAANTQKLPAWTRLDAGVRYLTTVGKQMLTLRASVENLTDRDYWASAGGYPGAGYLVLGNPRTFVISASLDF</sequence>
<feature type="domain" description="TonB-dependent receptor-like beta-barrel" evidence="19">
    <location>
        <begin position="277"/>
        <end position="690"/>
    </location>
</feature>
<keyword evidence="13 14" id="KW-0998">Cell outer membrane</keyword>
<evidence type="ECO:0000256" key="7">
    <source>
        <dbReference type="ARBA" id="ARBA00022729"/>
    </source>
</evidence>
<evidence type="ECO:0000256" key="1">
    <source>
        <dbReference type="ARBA" id="ARBA00004571"/>
    </source>
</evidence>
<keyword evidence="3 14" id="KW-0813">Transport</keyword>
<dbReference type="InterPro" id="IPR010105">
    <property type="entry name" value="TonB_sidphr_rcpt"/>
</dbReference>
<feature type="domain" description="TonB-dependent receptor plug" evidence="20">
    <location>
        <begin position="77"/>
        <end position="175"/>
    </location>
</feature>
<proteinExistence type="inferred from homology"/>
<dbReference type="Gene3D" id="2.40.170.20">
    <property type="entry name" value="TonB-dependent receptor, beta-barrel domain"/>
    <property type="match status" value="1"/>
</dbReference>
<protein>
    <submittedName>
        <fullName evidence="21">TonB-dependent receptor</fullName>
    </submittedName>
</protein>
<evidence type="ECO:0000256" key="4">
    <source>
        <dbReference type="ARBA" id="ARBA00022452"/>
    </source>
</evidence>
<dbReference type="PROSITE" id="PS01156">
    <property type="entry name" value="TONB_DEPENDENT_REC_2"/>
    <property type="match status" value="1"/>
</dbReference>
<dbReference type="Pfam" id="PF00593">
    <property type="entry name" value="TonB_dep_Rec_b-barrel"/>
    <property type="match status" value="1"/>
</dbReference>
<keyword evidence="12 21" id="KW-0675">Receptor</keyword>
<keyword evidence="5" id="KW-0410">Iron transport</keyword>
<dbReference type="Pfam" id="PF07715">
    <property type="entry name" value="Plug"/>
    <property type="match status" value="1"/>
</dbReference>
<dbReference type="InterPro" id="IPR036942">
    <property type="entry name" value="Beta-barrel_TonB_sf"/>
</dbReference>
<evidence type="ECO:0000259" key="19">
    <source>
        <dbReference type="Pfam" id="PF00593"/>
    </source>
</evidence>
<comment type="similarity">
    <text evidence="2 14 16">Belongs to the TonB-dependent receptor family.</text>
</comment>
<evidence type="ECO:0000313" key="22">
    <source>
        <dbReference type="Proteomes" id="UP000887222"/>
    </source>
</evidence>
<dbReference type="Gene3D" id="2.170.130.10">
    <property type="entry name" value="TonB-dependent receptor, plug domain"/>
    <property type="match status" value="1"/>
</dbReference>
<evidence type="ECO:0000256" key="5">
    <source>
        <dbReference type="ARBA" id="ARBA00022496"/>
    </source>
</evidence>
<keyword evidence="4 14" id="KW-1134">Transmembrane beta strand</keyword>
<evidence type="ECO:0000256" key="6">
    <source>
        <dbReference type="ARBA" id="ARBA00022692"/>
    </source>
</evidence>
<dbReference type="EMBL" id="BPMK01000007">
    <property type="protein sequence ID" value="GIZ51845.1"/>
    <property type="molecule type" value="Genomic_DNA"/>
</dbReference>
<dbReference type="InterPro" id="IPR000531">
    <property type="entry name" value="Beta-barrel_TonB"/>
</dbReference>
<feature type="short sequence motif" description="TonB C-terminal box" evidence="15">
    <location>
        <begin position="707"/>
        <end position="724"/>
    </location>
</feature>
<gene>
    <name evidence="21" type="primary">brfB</name>
    <name evidence="21" type="ORF">NCCP691_18590</name>
</gene>
<keyword evidence="8" id="KW-0408">Iron</keyword>
<evidence type="ECO:0000256" key="3">
    <source>
        <dbReference type="ARBA" id="ARBA00022448"/>
    </source>
</evidence>
<dbReference type="CDD" id="cd01347">
    <property type="entry name" value="ligand_gated_channel"/>
    <property type="match status" value="1"/>
</dbReference>
<dbReference type="PROSITE" id="PS52016">
    <property type="entry name" value="TONB_DEPENDENT_REC_3"/>
    <property type="match status" value="1"/>
</dbReference>
<evidence type="ECO:0000256" key="10">
    <source>
        <dbReference type="ARBA" id="ARBA00023077"/>
    </source>
</evidence>
<keyword evidence="22" id="KW-1185">Reference proteome</keyword>
<dbReference type="PANTHER" id="PTHR32552">
    <property type="entry name" value="FERRICHROME IRON RECEPTOR-RELATED"/>
    <property type="match status" value="1"/>
</dbReference>
<evidence type="ECO:0000256" key="17">
    <source>
        <dbReference type="SAM" id="MobiDB-lite"/>
    </source>
</evidence>
<evidence type="ECO:0000256" key="14">
    <source>
        <dbReference type="PROSITE-ProRule" id="PRU01360"/>
    </source>
</evidence>
<evidence type="ECO:0000259" key="20">
    <source>
        <dbReference type="Pfam" id="PF07715"/>
    </source>
</evidence>
<dbReference type="InterPro" id="IPR039426">
    <property type="entry name" value="TonB-dep_rcpt-like"/>
</dbReference>
<evidence type="ECO:0000256" key="9">
    <source>
        <dbReference type="ARBA" id="ARBA00023065"/>
    </source>
</evidence>
<feature type="chain" id="PRO_5047479437" evidence="18">
    <location>
        <begin position="26"/>
        <end position="724"/>
    </location>
</feature>
<name>A0ABQ4Q4V7_9BURK</name>
<evidence type="ECO:0000313" key="21">
    <source>
        <dbReference type="EMBL" id="GIZ51845.1"/>
    </source>
</evidence>
<dbReference type="PROSITE" id="PS51257">
    <property type="entry name" value="PROKAR_LIPOPROTEIN"/>
    <property type="match status" value="1"/>
</dbReference>
<dbReference type="SUPFAM" id="SSF56935">
    <property type="entry name" value="Porins"/>
    <property type="match status" value="1"/>
</dbReference>
<evidence type="ECO:0000256" key="18">
    <source>
        <dbReference type="SAM" id="SignalP"/>
    </source>
</evidence>
<keyword evidence="6 14" id="KW-0812">Transmembrane</keyword>
<evidence type="ECO:0000256" key="2">
    <source>
        <dbReference type="ARBA" id="ARBA00009810"/>
    </source>
</evidence>
<dbReference type="InterPro" id="IPR037066">
    <property type="entry name" value="Plug_dom_sf"/>
</dbReference>
<feature type="signal peptide" evidence="18">
    <location>
        <begin position="1"/>
        <end position="25"/>
    </location>
</feature>
<dbReference type="PANTHER" id="PTHR32552:SF82">
    <property type="entry name" value="FCUA PROTEIN"/>
    <property type="match status" value="1"/>
</dbReference>
<comment type="subcellular location">
    <subcellularLocation>
        <location evidence="1 14">Cell outer membrane</location>
        <topology evidence="1 14">Multi-pass membrane protein</topology>
    </subcellularLocation>
</comment>
<evidence type="ECO:0000256" key="11">
    <source>
        <dbReference type="ARBA" id="ARBA00023136"/>
    </source>
</evidence>
<reference evidence="21 22" key="1">
    <citation type="journal article" date="2022" name="Int. J. Syst. Evol. Microbiol.">
        <title>Noviherbaspirillum aridicola sp. nov., isolated from an arid soil in Pakistan.</title>
        <authorList>
            <person name="Khan I.U."/>
            <person name="Saqib M."/>
            <person name="Amin A."/>
            <person name="Hussain F."/>
            <person name="Li L."/>
            <person name="Liu Y.H."/>
            <person name="Fang B.Z."/>
            <person name="Ahmed I."/>
            <person name="Li W.J."/>
        </authorList>
    </citation>
    <scope>NUCLEOTIDE SEQUENCE [LARGE SCALE GENOMIC DNA]</scope>
    <source>
        <strain evidence="21 22">NCCP-691</strain>
    </source>
</reference>
<dbReference type="InterPro" id="IPR012910">
    <property type="entry name" value="Plug_dom"/>
</dbReference>